<dbReference type="Gene3D" id="3.40.430.10">
    <property type="entry name" value="Dihydrofolate Reductase, subunit A"/>
    <property type="match status" value="1"/>
</dbReference>
<dbReference type="Proteomes" id="UP000183982">
    <property type="component" value="Unassembled WGS sequence"/>
</dbReference>
<dbReference type="SUPFAM" id="SSF53597">
    <property type="entry name" value="Dihydrofolate reductase-like"/>
    <property type="match status" value="1"/>
</dbReference>
<reference evidence="3" key="1">
    <citation type="submission" date="2016-11" db="EMBL/GenBank/DDBJ databases">
        <authorList>
            <person name="Varghese N."/>
            <person name="Submissions S."/>
        </authorList>
    </citation>
    <scope>NUCLEOTIDE SEQUENCE [LARGE SCALE GENOMIC DNA]</scope>
    <source>
        <strain evidence="3">DSM 100564</strain>
    </source>
</reference>
<keyword evidence="3" id="KW-1185">Reference proteome</keyword>
<proteinExistence type="predicted"/>
<dbReference type="InterPro" id="IPR024072">
    <property type="entry name" value="DHFR-like_dom_sf"/>
</dbReference>
<dbReference type="InterPro" id="IPR050765">
    <property type="entry name" value="Riboflavin_Biosynth_HTPR"/>
</dbReference>
<dbReference type="EMBL" id="FQZQ01000010">
    <property type="protein sequence ID" value="SHJ56470.1"/>
    <property type="molecule type" value="Genomic_DNA"/>
</dbReference>
<dbReference type="InterPro" id="IPR002734">
    <property type="entry name" value="RibDG_C"/>
</dbReference>
<dbReference type="AlphaFoldDB" id="A0A1M6KC32"/>
<accession>A0A1M6KC32</accession>
<dbReference type="PANTHER" id="PTHR38011">
    <property type="entry name" value="DIHYDROFOLATE REDUCTASE FAMILY PROTEIN (AFU_ORTHOLOGUE AFUA_8G06820)"/>
    <property type="match status" value="1"/>
</dbReference>
<sequence length="178" mass="19077">MSTRPTYAGYIAMSLDGFIADANGSVEWLDPFNAALGEAGDDGGYGDFIGPIDALVMGRATYEQVMGWGWPYEARAGYVLTRQMDFTGDNVTAAGDITALRTAIEANGHRHIWIMGGGETQRAALDNGMFDNLQVFVMPTLLGDGLPCFAPGKQHNLSLTASTEMPGGIMKLDYAIKE</sequence>
<feature type="domain" description="Bacterial bifunctional deaminase-reductase C-terminal" evidence="1">
    <location>
        <begin position="11"/>
        <end position="169"/>
    </location>
</feature>
<gene>
    <name evidence="2" type="ORF">SAMN05444000_11058</name>
</gene>
<organism evidence="2 3">
    <name type="scientific">Shimia gijangensis</name>
    <dbReference type="NCBI Taxonomy" id="1470563"/>
    <lineage>
        <taxon>Bacteria</taxon>
        <taxon>Pseudomonadati</taxon>
        <taxon>Pseudomonadota</taxon>
        <taxon>Alphaproteobacteria</taxon>
        <taxon>Rhodobacterales</taxon>
        <taxon>Roseobacteraceae</taxon>
    </lineage>
</organism>
<name>A0A1M6KC32_9RHOB</name>
<dbReference type="GO" id="GO:0009231">
    <property type="term" value="P:riboflavin biosynthetic process"/>
    <property type="evidence" value="ECO:0007669"/>
    <property type="project" value="InterPro"/>
</dbReference>
<dbReference type="PANTHER" id="PTHR38011:SF11">
    <property type="entry name" value="2,5-DIAMINO-6-RIBOSYLAMINO-4(3H)-PYRIMIDINONE 5'-PHOSPHATE REDUCTASE"/>
    <property type="match status" value="1"/>
</dbReference>
<protein>
    <submittedName>
        <fullName evidence="2">Dihydrofolate reductase</fullName>
    </submittedName>
</protein>
<dbReference type="GO" id="GO:0008703">
    <property type="term" value="F:5-amino-6-(5-phosphoribosylamino)uracil reductase activity"/>
    <property type="evidence" value="ECO:0007669"/>
    <property type="project" value="InterPro"/>
</dbReference>
<dbReference type="STRING" id="1470563.SAMN05444000_11058"/>
<dbReference type="Pfam" id="PF01872">
    <property type="entry name" value="RibD_C"/>
    <property type="match status" value="1"/>
</dbReference>
<evidence type="ECO:0000259" key="1">
    <source>
        <dbReference type="Pfam" id="PF01872"/>
    </source>
</evidence>
<evidence type="ECO:0000313" key="3">
    <source>
        <dbReference type="Proteomes" id="UP000183982"/>
    </source>
</evidence>
<evidence type="ECO:0000313" key="2">
    <source>
        <dbReference type="EMBL" id="SHJ56470.1"/>
    </source>
</evidence>
<dbReference type="RefSeq" id="WP_175556921.1">
    <property type="nucleotide sequence ID" value="NZ_FQZQ01000010.1"/>
</dbReference>